<dbReference type="InterPro" id="IPR036390">
    <property type="entry name" value="WH_DNA-bd_sf"/>
</dbReference>
<sequence>MPADSKADGPSVNAPRAPEPAEPSQREEALAVFAKVGYDLERHPAHVVRRVHQRATSCFQQVMAGETLSPTQFAALATILKHGEISQNHLGRLTAMDPSTTSLVVRKLVKDGLISRSASKSDQRLAIIRLTDAGLRYTAERLERSLEVGRRLLSPLKPSEQKVFLALLERIASDETPL</sequence>
<reference evidence="6 7" key="1">
    <citation type="submission" date="2019-06" db="EMBL/GenBank/DDBJ databases">
        <authorList>
            <person name="Rodrigo-Torres L."/>
            <person name="Arahal R. D."/>
            <person name="Lucena T."/>
        </authorList>
    </citation>
    <scope>NUCLEOTIDE SEQUENCE [LARGE SCALE GENOMIC DNA]</scope>
    <source>
        <strain evidence="6 7">SB0023/3</strain>
    </source>
</reference>
<dbReference type="InterPro" id="IPR000835">
    <property type="entry name" value="HTH_MarR-typ"/>
</dbReference>
<dbReference type="PRINTS" id="PR00598">
    <property type="entry name" value="HTHMARR"/>
</dbReference>
<dbReference type="Proteomes" id="UP000410984">
    <property type="component" value="Unassembled WGS sequence"/>
</dbReference>
<dbReference type="Pfam" id="PF01047">
    <property type="entry name" value="MarR"/>
    <property type="match status" value="1"/>
</dbReference>
<dbReference type="RefSeq" id="WP_142581584.1">
    <property type="nucleotide sequence ID" value="NZ_CABFPH010000004.1"/>
</dbReference>
<dbReference type="InterPro" id="IPR036388">
    <property type="entry name" value="WH-like_DNA-bd_sf"/>
</dbReference>
<dbReference type="GO" id="GO:0003677">
    <property type="term" value="F:DNA binding"/>
    <property type="evidence" value="ECO:0007669"/>
    <property type="project" value="UniProtKB-KW"/>
</dbReference>
<dbReference type="GO" id="GO:0003700">
    <property type="term" value="F:DNA-binding transcription factor activity"/>
    <property type="evidence" value="ECO:0007669"/>
    <property type="project" value="InterPro"/>
</dbReference>
<keyword evidence="2" id="KW-0238">DNA-binding</keyword>
<dbReference type="PANTHER" id="PTHR42756:SF1">
    <property type="entry name" value="TRANSCRIPTIONAL REPRESSOR OF EMRAB OPERON"/>
    <property type="match status" value="1"/>
</dbReference>
<dbReference type="Gene3D" id="1.10.10.10">
    <property type="entry name" value="Winged helix-like DNA-binding domain superfamily/Winged helix DNA-binding domain"/>
    <property type="match status" value="1"/>
</dbReference>
<dbReference type="EMBL" id="CABFPH010000004">
    <property type="protein sequence ID" value="VUD69993.1"/>
    <property type="molecule type" value="Genomic_DNA"/>
</dbReference>
<accession>A0A509EA18</accession>
<evidence type="ECO:0000256" key="2">
    <source>
        <dbReference type="ARBA" id="ARBA00023125"/>
    </source>
</evidence>
<keyword evidence="1" id="KW-0805">Transcription regulation</keyword>
<keyword evidence="3" id="KW-0804">Transcription</keyword>
<evidence type="ECO:0000256" key="3">
    <source>
        <dbReference type="ARBA" id="ARBA00023163"/>
    </source>
</evidence>
<dbReference type="SUPFAM" id="SSF46785">
    <property type="entry name" value="Winged helix' DNA-binding domain"/>
    <property type="match status" value="1"/>
</dbReference>
<keyword evidence="7" id="KW-1185">Reference proteome</keyword>
<evidence type="ECO:0000259" key="5">
    <source>
        <dbReference type="PROSITE" id="PS50995"/>
    </source>
</evidence>
<evidence type="ECO:0000256" key="1">
    <source>
        <dbReference type="ARBA" id="ARBA00023015"/>
    </source>
</evidence>
<dbReference type="OrthoDB" id="9814496at2"/>
<feature type="region of interest" description="Disordered" evidence="4">
    <location>
        <begin position="1"/>
        <end position="26"/>
    </location>
</feature>
<proteinExistence type="predicted"/>
<dbReference type="PANTHER" id="PTHR42756">
    <property type="entry name" value="TRANSCRIPTIONAL REGULATOR, MARR"/>
    <property type="match status" value="1"/>
</dbReference>
<dbReference type="SMART" id="SM00347">
    <property type="entry name" value="HTH_MARR"/>
    <property type="match status" value="1"/>
</dbReference>
<dbReference type="PROSITE" id="PS50995">
    <property type="entry name" value="HTH_MARR_2"/>
    <property type="match status" value="1"/>
</dbReference>
<dbReference type="AlphaFoldDB" id="A0A509EA18"/>
<protein>
    <submittedName>
        <fullName evidence="6">HTH-type transcriptional repressor NicR</fullName>
    </submittedName>
</protein>
<name>A0A509EA18_9HYPH</name>
<organism evidence="6 7">
    <name type="scientific">Methylobacterium symbioticum</name>
    <dbReference type="NCBI Taxonomy" id="2584084"/>
    <lineage>
        <taxon>Bacteria</taxon>
        <taxon>Pseudomonadati</taxon>
        <taxon>Pseudomonadota</taxon>
        <taxon>Alphaproteobacteria</taxon>
        <taxon>Hyphomicrobiales</taxon>
        <taxon>Methylobacteriaceae</taxon>
        <taxon>Methylobacterium</taxon>
    </lineage>
</organism>
<feature type="domain" description="HTH marR-type" evidence="5">
    <location>
        <begin position="37"/>
        <end position="173"/>
    </location>
</feature>
<evidence type="ECO:0000256" key="4">
    <source>
        <dbReference type="SAM" id="MobiDB-lite"/>
    </source>
</evidence>
<gene>
    <name evidence="6" type="primary">nicR_1</name>
    <name evidence="6" type="ORF">MET9862_00554</name>
</gene>
<evidence type="ECO:0000313" key="7">
    <source>
        <dbReference type="Proteomes" id="UP000410984"/>
    </source>
</evidence>
<evidence type="ECO:0000313" key="6">
    <source>
        <dbReference type="EMBL" id="VUD69993.1"/>
    </source>
</evidence>